<proteinExistence type="predicted"/>
<name>A0A6B9ZMM6_9BACT</name>
<dbReference type="RefSeq" id="WP_162334976.1">
    <property type="nucleotide sequence ID" value="NZ_CP048113.1"/>
</dbReference>
<sequence length="73" mass="8092">MPKMLSTGTLRSPNIVPFGLKGNDIVDLSIPGAWETLLRKLTDQYTYKFAEVAPTLPKFGTVKIEPFKPTDPV</sequence>
<dbReference type="Proteomes" id="UP000476411">
    <property type="component" value="Chromosome"/>
</dbReference>
<organism evidence="1 2">
    <name type="scientific">Chitinophaga agri</name>
    <dbReference type="NCBI Taxonomy" id="2703787"/>
    <lineage>
        <taxon>Bacteria</taxon>
        <taxon>Pseudomonadati</taxon>
        <taxon>Bacteroidota</taxon>
        <taxon>Chitinophagia</taxon>
        <taxon>Chitinophagales</taxon>
        <taxon>Chitinophagaceae</taxon>
        <taxon>Chitinophaga</taxon>
    </lineage>
</organism>
<dbReference type="EMBL" id="CP048113">
    <property type="protein sequence ID" value="QHS63256.1"/>
    <property type="molecule type" value="Genomic_DNA"/>
</dbReference>
<protein>
    <submittedName>
        <fullName evidence="1">Uncharacterized protein</fullName>
    </submittedName>
</protein>
<evidence type="ECO:0000313" key="2">
    <source>
        <dbReference type="Proteomes" id="UP000476411"/>
    </source>
</evidence>
<dbReference type="KEGG" id="chih:GWR21_27825"/>
<accession>A0A6B9ZMM6</accession>
<dbReference type="AlphaFoldDB" id="A0A6B9ZMM6"/>
<gene>
    <name evidence="1" type="ORF">GWR21_27825</name>
</gene>
<reference evidence="1 2" key="1">
    <citation type="submission" date="2020-01" db="EMBL/GenBank/DDBJ databases">
        <title>Complete genome sequence of Chitinophaga sp. H33E-04 isolated from quinoa roots.</title>
        <authorList>
            <person name="Weon H.-Y."/>
            <person name="Lee S.A."/>
        </authorList>
    </citation>
    <scope>NUCLEOTIDE SEQUENCE [LARGE SCALE GENOMIC DNA]</scope>
    <source>
        <strain evidence="1 2">H33E-04</strain>
    </source>
</reference>
<keyword evidence="2" id="KW-1185">Reference proteome</keyword>
<evidence type="ECO:0000313" key="1">
    <source>
        <dbReference type="EMBL" id="QHS63256.1"/>
    </source>
</evidence>